<protein>
    <submittedName>
        <fullName evidence="2">Uncharacterized protein</fullName>
    </submittedName>
</protein>
<name>F2GCD4_ALTMD</name>
<reference evidence="2 3" key="1">
    <citation type="journal article" date="2008" name="ISME J.">
        <title>Comparative genomics of two ecotypes of the marine planktonic copiotroph Alteromonas macleodii suggests alternative lifestyles associated with different kinds of particulate organic matter.</title>
        <authorList>
            <person name="Ivars-Martinez E."/>
            <person name="Martin-Cuadrado A.B."/>
            <person name="D'Auria G."/>
            <person name="Mira A."/>
            <person name="Ferriera S."/>
            <person name="Johnson J."/>
            <person name="Friedman R."/>
            <person name="Rodriguez-Valera F."/>
        </authorList>
    </citation>
    <scope>NUCLEOTIDE SEQUENCE [LARGE SCALE GENOMIC DNA]</scope>
    <source>
        <strain evidence="3">DSM 17117 / CIP 110805 / LMG 28347 / Deep ecotype</strain>
    </source>
</reference>
<dbReference type="HOGENOM" id="CLU_2930917_0_0_6"/>
<reference evidence="2 3" key="2">
    <citation type="journal article" date="2015" name="Antonie Van Leeuwenhoek">
        <title>Ecophysiological diversity of a novel member of the genus Alteromonas, and description of Alteromonas mediterranea sp. nov.</title>
        <authorList>
            <person name="Ivanova E.P."/>
            <person name="Lopez-Perez M."/>
            <person name="Zabalos M."/>
            <person name="Nguyen S.H."/>
            <person name="Webb H.K."/>
            <person name="Ryan J."/>
            <person name="Lagutin K."/>
            <person name="Vyssotski M."/>
            <person name="Crawford R.J."/>
            <person name="Rodriguez-Valera F."/>
        </authorList>
    </citation>
    <scope>NUCLEOTIDE SEQUENCE [LARGE SCALE GENOMIC DNA]</scope>
    <source>
        <strain evidence="3">DSM 17117 / CIP 110805 / LMG 28347 / Deep ecotype</strain>
    </source>
</reference>
<feature type="region of interest" description="Disordered" evidence="1">
    <location>
        <begin position="39"/>
        <end position="60"/>
    </location>
</feature>
<gene>
    <name evidence="2" type="ordered locus">MADE_1014780</name>
</gene>
<sequence>MNNSIEIIAFTRRVITISVNEYWHPVNHVIGRLLENTKKGSTETATAWPQIRTDKDKSHV</sequence>
<dbReference type="Proteomes" id="UP000001870">
    <property type="component" value="Chromosome"/>
</dbReference>
<evidence type="ECO:0000313" key="3">
    <source>
        <dbReference type="Proteomes" id="UP000001870"/>
    </source>
</evidence>
<proteinExistence type="predicted"/>
<dbReference type="KEGG" id="amc:MADE_1014780"/>
<dbReference type="EMBL" id="CP001103">
    <property type="protein sequence ID" value="AEA99090.1"/>
    <property type="molecule type" value="Genomic_DNA"/>
</dbReference>
<evidence type="ECO:0000313" key="2">
    <source>
        <dbReference type="EMBL" id="AEA99090.1"/>
    </source>
</evidence>
<organism evidence="2 3">
    <name type="scientific">Alteromonas mediterranea (strain DSM 17117 / CIP 110805 / LMG 28347 / Deep ecotype)</name>
    <dbReference type="NCBI Taxonomy" id="1774373"/>
    <lineage>
        <taxon>Bacteria</taxon>
        <taxon>Pseudomonadati</taxon>
        <taxon>Pseudomonadota</taxon>
        <taxon>Gammaproteobacteria</taxon>
        <taxon>Alteromonadales</taxon>
        <taxon>Alteromonadaceae</taxon>
        <taxon>Alteromonas/Salinimonas group</taxon>
        <taxon>Alteromonas</taxon>
    </lineage>
</organism>
<evidence type="ECO:0000256" key="1">
    <source>
        <dbReference type="SAM" id="MobiDB-lite"/>
    </source>
</evidence>
<accession>F2GCD4</accession>
<dbReference type="AlphaFoldDB" id="F2GCD4"/>
<keyword evidence="3" id="KW-1185">Reference proteome</keyword>